<keyword evidence="1" id="KW-0732">Signal</keyword>
<proteinExistence type="predicted"/>
<evidence type="ECO:0000313" key="2">
    <source>
        <dbReference type="EMBL" id="MBW61820.1"/>
    </source>
</evidence>
<dbReference type="AlphaFoldDB" id="A0A2M4C925"/>
<sequence>MYLQVRHLLMQIIVTVVVARTIRCNHWASPLLLRISSSGRCRRLIRELLLRGVRRLHTTAIVRIHVRADRAVRWRRHVPVHHGRRIIRIEPIDWTAR</sequence>
<name>A0A2M4C925_9DIPT</name>
<reference evidence="2" key="1">
    <citation type="submission" date="2018-01" db="EMBL/GenBank/DDBJ databases">
        <title>An insight into the sialome of Amazonian anophelines.</title>
        <authorList>
            <person name="Ribeiro J.M."/>
            <person name="Scarpassa V."/>
            <person name="Calvo E."/>
        </authorList>
    </citation>
    <scope>NUCLEOTIDE SEQUENCE</scope>
    <source>
        <tissue evidence="2">Salivary glands</tissue>
    </source>
</reference>
<accession>A0A2M4C925</accession>
<dbReference type="EMBL" id="GGFJ01012679">
    <property type="protein sequence ID" value="MBW61820.1"/>
    <property type="molecule type" value="Transcribed_RNA"/>
</dbReference>
<feature type="chain" id="PRO_5014850348" evidence="1">
    <location>
        <begin position="20"/>
        <end position="97"/>
    </location>
</feature>
<protein>
    <submittedName>
        <fullName evidence="2">Putative secreted protein</fullName>
    </submittedName>
</protein>
<evidence type="ECO:0000256" key="1">
    <source>
        <dbReference type="SAM" id="SignalP"/>
    </source>
</evidence>
<organism evidence="2">
    <name type="scientific">Anopheles marajoara</name>
    <dbReference type="NCBI Taxonomy" id="58244"/>
    <lineage>
        <taxon>Eukaryota</taxon>
        <taxon>Metazoa</taxon>
        <taxon>Ecdysozoa</taxon>
        <taxon>Arthropoda</taxon>
        <taxon>Hexapoda</taxon>
        <taxon>Insecta</taxon>
        <taxon>Pterygota</taxon>
        <taxon>Neoptera</taxon>
        <taxon>Endopterygota</taxon>
        <taxon>Diptera</taxon>
        <taxon>Nematocera</taxon>
        <taxon>Culicoidea</taxon>
        <taxon>Culicidae</taxon>
        <taxon>Anophelinae</taxon>
        <taxon>Anopheles</taxon>
    </lineage>
</organism>
<feature type="signal peptide" evidence="1">
    <location>
        <begin position="1"/>
        <end position="19"/>
    </location>
</feature>